<name>A0A0C9MYR4_9FUNG</name>
<dbReference type="Proteomes" id="UP000053815">
    <property type="component" value="Unassembled WGS sequence"/>
</dbReference>
<dbReference type="AlphaFoldDB" id="A0A0C9MYR4"/>
<dbReference type="EMBL" id="DF836448">
    <property type="protein sequence ID" value="GAN07398.1"/>
    <property type="molecule type" value="Genomic_DNA"/>
</dbReference>
<feature type="compositionally biased region" description="Acidic residues" evidence="1">
    <location>
        <begin position="60"/>
        <end position="83"/>
    </location>
</feature>
<evidence type="ECO:0000256" key="1">
    <source>
        <dbReference type="SAM" id="MobiDB-lite"/>
    </source>
</evidence>
<evidence type="ECO:0000313" key="3">
    <source>
        <dbReference type="Proteomes" id="UP000053815"/>
    </source>
</evidence>
<reference evidence="2" key="1">
    <citation type="submission" date="2014-09" db="EMBL/GenBank/DDBJ databases">
        <title>Draft genome sequence of an oleaginous Mucoromycotina fungus Mucor ambiguus NBRC6742.</title>
        <authorList>
            <person name="Takeda I."/>
            <person name="Yamane N."/>
            <person name="Morita T."/>
            <person name="Tamano K."/>
            <person name="Machida M."/>
            <person name="Baker S."/>
            <person name="Koike H."/>
        </authorList>
    </citation>
    <scope>NUCLEOTIDE SEQUENCE</scope>
    <source>
        <strain evidence="2">NBRC 6742</strain>
    </source>
</reference>
<evidence type="ECO:0000313" key="2">
    <source>
        <dbReference type="EMBL" id="GAN07398.1"/>
    </source>
</evidence>
<protein>
    <submittedName>
        <fullName evidence="2">Uncharacterized protein</fullName>
    </submittedName>
</protein>
<feature type="region of interest" description="Disordered" evidence="1">
    <location>
        <begin position="59"/>
        <end position="83"/>
    </location>
</feature>
<organism evidence="2">
    <name type="scientific">Mucor ambiguus</name>
    <dbReference type="NCBI Taxonomy" id="91626"/>
    <lineage>
        <taxon>Eukaryota</taxon>
        <taxon>Fungi</taxon>
        <taxon>Fungi incertae sedis</taxon>
        <taxon>Mucoromycota</taxon>
        <taxon>Mucoromycotina</taxon>
        <taxon>Mucoromycetes</taxon>
        <taxon>Mucorales</taxon>
        <taxon>Mucorineae</taxon>
        <taxon>Mucoraceae</taxon>
        <taxon>Mucor</taxon>
    </lineage>
</organism>
<accession>A0A0C9MYR4</accession>
<dbReference type="OrthoDB" id="2210181at2759"/>
<sequence length="266" mass="30792">MINRKTKRNSPPPLHTTTAAVLDHKLTESGFAKWSKMLQLISPPNKKRRAVALIGQLCENSDDEDPDEASESESQNENDDDEHQEILVKRAQRPDSMNKQKVLNRRAMYIPNPIQQQQYNDGPKDAWHKWALYRATYHKLRRNSVPLLEGLHLRRMLVHLQQDEFIQDHIQQQHKVPAHRNHSNSDDEDNIPLGTLLENKKLVTAVPPRCSSPPLPPMMTAPMIAAKPKAFYQRTVVPRPPAALNLFYRQPCYYYNNLQSFPVQFI</sequence>
<proteinExistence type="predicted"/>
<gene>
    <name evidence="2" type="ORF">MAM1_0159c06895</name>
</gene>
<keyword evidence="3" id="KW-1185">Reference proteome</keyword>